<dbReference type="GO" id="GO:0000731">
    <property type="term" value="P:DNA synthesis involved in DNA repair"/>
    <property type="evidence" value="ECO:0007669"/>
    <property type="project" value="InterPro"/>
</dbReference>
<protein>
    <submittedName>
        <fullName evidence="2">DNA polymerase delta subunit 4</fullName>
    </submittedName>
</protein>
<organism evidence="2 3">
    <name type="scientific">Erysiphe neolycopersici</name>
    <dbReference type="NCBI Taxonomy" id="212602"/>
    <lineage>
        <taxon>Eukaryota</taxon>
        <taxon>Fungi</taxon>
        <taxon>Dikarya</taxon>
        <taxon>Ascomycota</taxon>
        <taxon>Pezizomycotina</taxon>
        <taxon>Leotiomycetes</taxon>
        <taxon>Erysiphales</taxon>
        <taxon>Erysiphaceae</taxon>
        <taxon>Erysiphe</taxon>
    </lineage>
</organism>
<evidence type="ECO:0000313" key="2">
    <source>
        <dbReference type="EMBL" id="RKF63667.1"/>
    </source>
</evidence>
<name>A0A420I1Y8_9PEZI</name>
<dbReference type="GO" id="GO:0043625">
    <property type="term" value="C:delta DNA polymerase complex"/>
    <property type="evidence" value="ECO:0007669"/>
    <property type="project" value="TreeGrafter"/>
</dbReference>
<feature type="compositionally biased region" description="Polar residues" evidence="1">
    <location>
        <begin position="29"/>
        <end position="41"/>
    </location>
</feature>
<keyword evidence="3" id="KW-1185">Reference proteome</keyword>
<dbReference type="STRING" id="212602.A0A420I1Y8"/>
<dbReference type="PANTHER" id="PTHR14303">
    <property type="entry name" value="DNA POLYMERASE DELTA SUBUNIT 4"/>
    <property type="match status" value="1"/>
</dbReference>
<evidence type="ECO:0000313" key="3">
    <source>
        <dbReference type="Proteomes" id="UP000286134"/>
    </source>
</evidence>
<feature type="region of interest" description="Disordered" evidence="1">
    <location>
        <begin position="1"/>
        <end position="41"/>
    </location>
</feature>
<dbReference type="AlphaFoldDB" id="A0A420I1Y8"/>
<dbReference type="InterPro" id="IPR007218">
    <property type="entry name" value="DNA_pol_delta_4"/>
</dbReference>
<dbReference type="EMBL" id="MCFK01002423">
    <property type="protein sequence ID" value="RKF63667.1"/>
    <property type="molecule type" value="Genomic_DNA"/>
</dbReference>
<dbReference type="PANTHER" id="PTHR14303:SF0">
    <property type="entry name" value="DNA POLYMERASE DELTA SUBUNIT 4"/>
    <property type="match status" value="1"/>
</dbReference>
<accession>A0A420I1Y8</accession>
<proteinExistence type="predicted"/>
<reference evidence="2 3" key="1">
    <citation type="journal article" date="2018" name="BMC Genomics">
        <title>Comparative genome analyses reveal sequence features reflecting distinct modes of host-adaptation between dicot and monocot powdery mildew.</title>
        <authorList>
            <person name="Wu Y."/>
            <person name="Ma X."/>
            <person name="Pan Z."/>
            <person name="Kale S.D."/>
            <person name="Song Y."/>
            <person name="King H."/>
            <person name="Zhang Q."/>
            <person name="Presley C."/>
            <person name="Deng X."/>
            <person name="Wei C.I."/>
            <person name="Xiao S."/>
        </authorList>
    </citation>
    <scope>NUCLEOTIDE SEQUENCE [LARGE SCALE GENOMIC DNA]</scope>
    <source>
        <strain evidence="2">UMSG2</strain>
    </source>
</reference>
<dbReference type="Proteomes" id="UP000286134">
    <property type="component" value="Unassembled WGS sequence"/>
</dbReference>
<comment type="caution">
    <text evidence="2">The sequence shown here is derived from an EMBL/GenBank/DDBJ whole genome shotgun (WGS) entry which is preliminary data.</text>
</comment>
<dbReference type="Pfam" id="PF04081">
    <property type="entry name" value="DNA_pol_delta_4"/>
    <property type="match status" value="1"/>
</dbReference>
<dbReference type="GO" id="GO:0003887">
    <property type="term" value="F:DNA-directed DNA polymerase activity"/>
    <property type="evidence" value="ECO:0007669"/>
    <property type="project" value="TreeGrafter"/>
</dbReference>
<dbReference type="OrthoDB" id="337486at2759"/>
<evidence type="ECO:0000256" key="1">
    <source>
        <dbReference type="SAM" id="MobiDB-lite"/>
    </source>
</evidence>
<gene>
    <name evidence="2" type="ORF">OnM2_024075</name>
</gene>
<sequence>MPVTKRTRMSLGTNASKSPLFRGSKITKPGSSTTPNAKQKSQQISKALQTNNVVNRTPKSNPNLTPIVVTKKHLYTPEEKSALQVSDLQLKQYWLKKERERLVFTVHQTELSEATKILRLFDMSSQYGPCIGISRSKRWARAHRLGLSPPIEVLAILLKQCNLNDARMVDRAYVDELINSVHHPNISSTT</sequence>
<dbReference type="GO" id="GO:0006261">
    <property type="term" value="P:DNA-templated DNA replication"/>
    <property type="evidence" value="ECO:0007669"/>
    <property type="project" value="TreeGrafter"/>
</dbReference>